<evidence type="ECO:0008006" key="3">
    <source>
        <dbReference type="Google" id="ProtNLM"/>
    </source>
</evidence>
<proteinExistence type="predicted"/>
<keyword evidence="2" id="KW-1185">Reference proteome</keyword>
<evidence type="ECO:0000313" key="2">
    <source>
        <dbReference type="Proteomes" id="UP001058461"/>
    </source>
</evidence>
<dbReference type="EMBL" id="CP073347">
    <property type="protein sequence ID" value="UTW12405.1"/>
    <property type="molecule type" value="Genomic_DNA"/>
</dbReference>
<organism evidence="1 2">
    <name type="scientific">Marinobacterium rhizophilum</name>
    <dbReference type="NCBI Taxonomy" id="420402"/>
    <lineage>
        <taxon>Bacteria</taxon>
        <taxon>Pseudomonadati</taxon>
        <taxon>Pseudomonadota</taxon>
        <taxon>Gammaproteobacteria</taxon>
        <taxon>Oceanospirillales</taxon>
        <taxon>Oceanospirillaceae</taxon>
        <taxon>Marinobacterium</taxon>
    </lineage>
</organism>
<gene>
    <name evidence="1" type="ORF">KDW95_01595</name>
</gene>
<sequence>MHGSNSLSQIFYRPIEAAIRWAGLLKYQHNILPEMTPSRHLPERLDCPRWGELRLCTDRIYDAIVNGELPYGRDGITLNDPALWDSPDLTIRHIDLKRWMRDHYPEQRPRFLFSRRERLVHPAITLETGHAMLIERQALRVQLEHCRRDLRSIQELYDSLSRQRETVSAPNQCPLSDRAESTYLHIIGSLLELMLGHSPSGVPYSSFKTQEAIVSALIANHSGIMGITERTLNGKFASARRKIRSAIS</sequence>
<accession>A0ABY5HJ51</accession>
<name>A0ABY5HJ51_9GAMM</name>
<dbReference type="RefSeq" id="WP_255854481.1">
    <property type="nucleotide sequence ID" value="NZ_CP073347.1"/>
</dbReference>
<evidence type="ECO:0000313" key="1">
    <source>
        <dbReference type="EMBL" id="UTW12405.1"/>
    </source>
</evidence>
<reference evidence="1" key="1">
    <citation type="submission" date="2021-04" db="EMBL/GenBank/DDBJ databases">
        <title>Oceanospirillales bacteria with DddD are important DMSP degraders in coastal seawater.</title>
        <authorList>
            <person name="Liu J."/>
        </authorList>
    </citation>
    <scope>NUCLEOTIDE SEQUENCE</scope>
    <source>
        <strain evidence="1">D13-1</strain>
    </source>
</reference>
<protein>
    <recommendedName>
        <fullName evidence="3">Receptor protein-tyrosine kinase</fullName>
    </recommendedName>
</protein>
<dbReference type="Proteomes" id="UP001058461">
    <property type="component" value="Chromosome"/>
</dbReference>